<sequence>MVLSDQRPEARGMTQTASANLLNLRPLFRPKSDAIKGILKSTVRKPRMSSMAELRAAYAVFLEAWAYVSTSDDDGKTH</sequence>
<dbReference type="Proteomes" id="UP000000560">
    <property type="component" value="Chromosome III"/>
</dbReference>
<dbReference type="HOGENOM" id="CLU_2622021_0_0_1"/>
<organism evidence="1 2">
    <name type="scientific">Emericella nidulans (strain FGSC A4 / ATCC 38163 / CBS 112.46 / NRRL 194 / M139)</name>
    <name type="common">Aspergillus nidulans</name>
    <dbReference type="NCBI Taxonomy" id="227321"/>
    <lineage>
        <taxon>Eukaryota</taxon>
        <taxon>Fungi</taxon>
        <taxon>Dikarya</taxon>
        <taxon>Ascomycota</taxon>
        <taxon>Pezizomycotina</taxon>
        <taxon>Eurotiomycetes</taxon>
        <taxon>Eurotiomycetidae</taxon>
        <taxon>Eurotiales</taxon>
        <taxon>Aspergillaceae</taxon>
        <taxon>Aspergillus</taxon>
        <taxon>Aspergillus subgen. Nidulantes</taxon>
    </lineage>
</organism>
<dbReference type="EMBL" id="BN001303">
    <property type="protein sequence ID" value="CBF78339.1"/>
    <property type="molecule type" value="Genomic_DNA"/>
</dbReference>
<protein>
    <submittedName>
        <fullName evidence="1">Uncharacterized protein</fullName>
    </submittedName>
</protein>
<reference evidence="2" key="1">
    <citation type="journal article" date="2005" name="Nature">
        <title>Sequencing of Aspergillus nidulans and comparative analysis with A. fumigatus and A. oryzae.</title>
        <authorList>
            <person name="Galagan J.E."/>
            <person name="Calvo S.E."/>
            <person name="Cuomo C."/>
            <person name="Ma L.J."/>
            <person name="Wortman J.R."/>
            <person name="Batzoglou S."/>
            <person name="Lee S.I."/>
            <person name="Basturkmen M."/>
            <person name="Spevak C.C."/>
            <person name="Clutterbuck J."/>
            <person name="Kapitonov V."/>
            <person name="Jurka J."/>
            <person name="Scazzocchio C."/>
            <person name="Farman M."/>
            <person name="Butler J."/>
            <person name="Purcell S."/>
            <person name="Harris S."/>
            <person name="Braus G.H."/>
            <person name="Draht O."/>
            <person name="Busch S."/>
            <person name="D'Enfert C."/>
            <person name="Bouchier C."/>
            <person name="Goldman G.H."/>
            <person name="Bell-Pedersen D."/>
            <person name="Griffiths-Jones S."/>
            <person name="Doonan J.H."/>
            <person name="Yu J."/>
            <person name="Vienken K."/>
            <person name="Pain A."/>
            <person name="Freitag M."/>
            <person name="Selker E.U."/>
            <person name="Archer D.B."/>
            <person name="Penalva M.A."/>
            <person name="Oakley B.R."/>
            <person name="Momany M."/>
            <person name="Tanaka T."/>
            <person name="Kumagai T."/>
            <person name="Asai K."/>
            <person name="Machida M."/>
            <person name="Nierman W.C."/>
            <person name="Denning D.W."/>
            <person name="Caddick M."/>
            <person name="Hynes M."/>
            <person name="Paoletti M."/>
            <person name="Fischer R."/>
            <person name="Miller B."/>
            <person name="Dyer P."/>
            <person name="Sachs M.S."/>
            <person name="Osmani S.A."/>
            <person name="Birren B.W."/>
        </authorList>
    </citation>
    <scope>NUCLEOTIDE SEQUENCE [LARGE SCALE GENOMIC DNA]</scope>
    <source>
        <strain evidence="2">FGSC A4 / ATCC 38163 / CBS 112.46 / NRRL 194 / M139</strain>
    </source>
</reference>
<dbReference type="GeneID" id="74897184"/>
<keyword evidence="2" id="KW-1185">Reference proteome</keyword>
<proteinExistence type="predicted"/>
<reference evidence="2" key="2">
    <citation type="journal article" date="2009" name="Fungal Genet. Biol.">
        <title>The 2008 update of the Aspergillus nidulans genome annotation: a community effort.</title>
        <authorList>
            <person name="Wortman J.R."/>
            <person name="Gilsenan J.M."/>
            <person name="Joardar V."/>
            <person name="Deegan J."/>
            <person name="Clutterbuck J."/>
            <person name="Andersen M.R."/>
            <person name="Archer D."/>
            <person name="Bencina M."/>
            <person name="Braus G."/>
            <person name="Coutinho P."/>
            <person name="von Dohren H."/>
            <person name="Doonan J."/>
            <person name="Driessen A.J."/>
            <person name="Durek P."/>
            <person name="Espeso E."/>
            <person name="Fekete E."/>
            <person name="Flipphi M."/>
            <person name="Estrada C.G."/>
            <person name="Geysens S."/>
            <person name="Goldman G."/>
            <person name="de Groot P.W."/>
            <person name="Hansen K."/>
            <person name="Harris S.D."/>
            <person name="Heinekamp T."/>
            <person name="Helmstaedt K."/>
            <person name="Henrissat B."/>
            <person name="Hofmann G."/>
            <person name="Homan T."/>
            <person name="Horio T."/>
            <person name="Horiuchi H."/>
            <person name="James S."/>
            <person name="Jones M."/>
            <person name="Karaffa L."/>
            <person name="Karanyi Z."/>
            <person name="Kato M."/>
            <person name="Keller N."/>
            <person name="Kelly D.E."/>
            <person name="Kiel J.A."/>
            <person name="Kim J.M."/>
            <person name="van der Klei I.J."/>
            <person name="Klis F.M."/>
            <person name="Kovalchuk A."/>
            <person name="Krasevec N."/>
            <person name="Kubicek C.P."/>
            <person name="Liu B."/>
            <person name="Maccabe A."/>
            <person name="Meyer V."/>
            <person name="Mirabito P."/>
            <person name="Miskei M."/>
            <person name="Mos M."/>
            <person name="Mullins J."/>
            <person name="Nelson D.R."/>
            <person name="Nielsen J."/>
            <person name="Oakley B.R."/>
            <person name="Osmani S.A."/>
            <person name="Pakula T."/>
            <person name="Paszewski A."/>
            <person name="Paulsen I."/>
            <person name="Pilsyk S."/>
            <person name="Pocsi I."/>
            <person name="Punt P.J."/>
            <person name="Ram A.F."/>
            <person name="Ren Q."/>
            <person name="Robellet X."/>
            <person name="Robson G."/>
            <person name="Seiboth B."/>
            <person name="van Solingen P."/>
            <person name="Specht T."/>
            <person name="Sun J."/>
            <person name="Taheri-Talesh N."/>
            <person name="Takeshita N."/>
            <person name="Ussery D."/>
            <person name="vanKuyk P.A."/>
            <person name="Visser H."/>
            <person name="van de Vondervoort P.J."/>
            <person name="de Vries R.P."/>
            <person name="Walton J."/>
            <person name="Xiang X."/>
            <person name="Xiong Y."/>
            <person name="Zeng A.P."/>
            <person name="Brandt B.W."/>
            <person name="Cornell M.J."/>
            <person name="van den Hondel C.A."/>
            <person name="Visser J."/>
            <person name="Oliver S.G."/>
            <person name="Turner G."/>
        </authorList>
    </citation>
    <scope>GENOME REANNOTATION</scope>
    <source>
        <strain evidence="2">FGSC A4 / ATCC 38163 / CBS 112.46 / NRRL 194 / M139</strain>
    </source>
</reference>
<dbReference type="KEGG" id="ani:ANIA_11625"/>
<evidence type="ECO:0000313" key="1">
    <source>
        <dbReference type="EMBL" id="CBF78339.1"/>
    </source>
</evidence>
<dbReference type="RefSeq" id="XP_050467823.1">
    <property type="nucleotide sequence ID" value="XM_050611842.1"/>
</dbReference>
<evidence type="ECO:0000313" key="2">
    <source>
        <dbReference type="Proteomes" id="UP000000560"/>
    </source>
</evidence>
<dbReference type="AlphaFoldDB" id="C8VAG2"/>
<gene>
    <name evidence="1" type="ORF">ANIA_11625</name>
</gene>
<accession>C8VAG2</accession>
<name>C8VAG2_EMENI</name>
<dbReference type="InParanoid" id="C8VAG2"/>